<comment type="caution">
    <text evidence="1">The sequence shown here is derived from an EMBL/GenBank/DDBJ whole genome shotgun (WGS) entry which is preliminary data.</text>
</comment>
<dbReference type="AlphaFoldDB" id="A0A401UTL0"/>
<organism evidence="1 2">
    <name type="scientific">Clostridium tagluense</name>
    <dbReference type="NCBI Taxonomy" id="360422"/>
    <lineage>
        <taxon>Bacteria</taxon>
        <taxon>Bacillati</taxon>
        <taxon>Bacillota</taxon>
        <taxon>Clostridia</taxon>
        <taxon>Eubacteriales</taxon>
        <taxon>Clostridiaceae</taxon>
        <taxon>Clostridium</taxon>
    </lineage>
</organism>
<dbReference type="Proteomes" id="UP000287872">
    <property type="component" value="Unassembled WGS sequence"/>
</dbReference>
<evidence type="ECO:0000313" key="2">
    <source>
        <dbReference type="Proteomes" id="UP000287872"/>
    </source>
</evidence>
<sequence>MCEKEMSTQELFDKITEKIIIKLEEGEITCPNCKGLKMIYTQKGEQGLVHTCSECYTGKVFVCEYCGELNKTDLCQCVEAREKRQSIRNDEELKKKQIKFYTAKRIKFADYEGKFLTEDIEFIQDSDEIYGRLYDQIKYDKLTDEELPNFLWGTRPEPVFNLDITEIICSKCEDGYEDMNSCLDMDSDDLSKAQAYLDKWYRAQGDSLNIYYEDFKVVVLLEDLIKEIRDDISNE</sequence>
<proteinExistence type="predicted"/>
<accession>A0A401UTL0</accession>
<dbReference type="RefSeq" id="WP_125005949.1">
    <property type="nucleotide sequence ID" value="NZ_BHYK01000045.1"/>
</dbReference>
<name>A0A401UTL0_9CLOT</name>
<dbReference type="EMBL" id="BHYK01000045">
    <property type="protein sequence ID" value="GCD12890.1"/>
    <property type="molecule type" value="Genomic_DNA"/>
</dbReference>
<evidence type="ECO:0000313" key="1">
    <source>
        <dbReference type="EMBL" id="GCD12890.1"/>
    </source>
</evidence>
<reference evidence="1 2" key="1">
    <citation type="submission" date="2018-11" db="EMBL/GenBank/DDBJ databases">
        <title>Genome sequencing and assembly of Clostridium tagluense strain A121.</title>
        <authorList>
            <person name="Murakami T."/>
            <person name="Segawa T."/>
            <person name="Shcherbakova V.A."/>
            <person name="Mori H."/>
            <person name="Yoshimura Y."/>
        </authorList>
    </citation>
    <scope>NUCLEOTIDE SEQUENCE [LARGE SCALE GENOMIC DNA]</scope>
    <source>
        <strain evidence="1 2">A121</strain>
    </source>
</reference>
<dbReference type="OrthoDB" id="2067926at2"/>
<gene>
    <name evidence="1" type="ORF">Ctaglu_45130</name>
</gene>
<keyword evidence="2" id="KW-1185">Reference proteome</keyword>
<protein>
    <submittedName>
        <fullName evidence="1">Uncharacterized protein</fullName>
    </submittedName>
</protein>